<protein>
    <submittedName>
        <fullName evidence="1">MaoC domain protein dehydratase</fullName>
    </submittedName>
</protein>
<dbReference type="GO" id="GO:0016829">
    <property type="term" value="F:lyase activity"/>
    <property type="evidence" value="ECO:0007669"/>
    <property type="project" value="InterPro"/>
</dbReference>
<dbReference type="CDD" id="cd03451">
    <property type="entry name" value="FkbR2"/>
    <property type="match status" value="1"/>
</dbReference>
<dbReference type="RefSeq" id="WP_013848032.1">
    <property type="nucleotide sequence ID" value="NC_015593.1"/>
</dbReference>
<dbReference type="PANTHER" id="PTHR43664:SF1">
    <property type="entry name" value="BETA-METHYLMALYL-COA DEHYDRATASE"/>
    <property type="match status" value="1"/>
</dbReference>
<dbReference type="STRING" id="690566.Sphch_2117"/>
<proteinExistence type="predicted"/>
<dbReference type="EMBL" id="CP002798">
    <property type="protein sequence ID" value="AEG49788.1"/>
    <property type="molecule type" value="Genomic_DNA"/>
</dbReference>
<name>F6EW94_SPHCR</name>
<sequence length="161" mass="18129">MKMEALTGNDNYFEDFEVGTVLRHSRGKTVTNLENVLFTNMVLNTAQGHFNEHLVAIRGSGHIVVYGGVTFSMILGLSTQDCCENALAELGLDNVQLKKPVTHGDTLYAYSEILEKSDADREDAGIVRFRHYGYNQREELVVQVERTALIKRRTHWATAPE</sequence>
<dbReference type="InterPro" id="IPR052342">
    <property type="entry name" value="MCH/BMMD"/>
</dbReference>
<dbReference type="InterPro" id="IPR048274">
    <property type="entry name" value="MC_hydratase"/>
</dbReference>
<dbReference type="Proteomes" id="UP000007150">
    <property type="component" value="Chromosome 1"/>
</dbReference>
<dbReference type="SUPFAM" id="SSF54637">
    <property type="entry name" value="Thioesterase/thiol ester dehydrase-isomerase"/>
    <property type="match status" value="1"/>
</dbReference>
<dbReference type="KEGG" id="sch:Sphch_2117"/>
<gene>
    <name evidence="1" type="ORF">Sphch_2117</name>
</gene>
<dbReference type="Pfam" id="PF19315">
    <property type="entry name" value="MC_hydratase"/>
    <property type="match status" value="1"/>
</dbReference>
<accession>F6EW94</accession>
<dbReference type="HOGENOM" id="CLU_094876_0_1_5"/>
<dbReference type="InterPro" id="IPR029069">
    <property type="entry name" value="HotDog_dom_sf"/>
</dbReference>
<keyword evidence="2" id="KW-1185">Reference proteome</keyword>
<evidence type="ECO:0000313" key="1">
    <source>
        <dbReference type="EMBL" id="AEG49788.1"/>
    </source>
</evidence>
<dbReference type="Gene3D" id="3.10.129.10">
    <property type="entry name" value="Hotdog Thioesterase"/>
    <property type="match status" value="1"/>
</dbReference>
<dbReference type="AlphaFoldDB" id="F6EW94"/>
<evidence type="ECO:0000313" key="2">
    <source>
        <dbReference type="Proteomes" id="UP000007150"/>
    </source>
</evidence>
<dbReference type="PANTHER" id="PTHR43664">
    <property type="entry name" value="MONOAMINE OXIDASE-RELATED"/>
    <property type="match status" value="1"/>
</dbReference>
<organism evidence="1 2">
    <name type="scientific">Sphingobium chlorophenolicum L-1</name>
    <dbReference type="NCBI Taxonomy" id="690566"/>
    <lineage>
        <taxon>Bacteria</taxon>
        <taxon>Pseudomonadati</taxon>
        <taxon>Pseudomonadota</taxon>
        <taxon>Alphaproteobacteria</taxon>
        <taxon>Sphingomonadales</taxon>
        <taxon>Sphingomonadaceae</taxon>
        <taxon>Sphingobium</taxon>
    </lineage>
</organism>
<reference evidence="1 2" key="1">
    <citation type="submission" date="2011-05" db="EMBL/GenBank/DDBJ databases">
        <title>Complete sequence of chromosome 1 of Sphingobium chlorophenolicum L-1.</title>
        <authorList>
            <consortium name="US DOE Joint Genome Institute"/>
            <person name="Lucas S."/>
            <person name="Han J."/>
            <person name="Lapidus A."/>
            <person name="Cheng J.-F."/>
            <person name="Goodwin L."/>
            <person name="Pitluck S."/>
            <person name="Peters L."/>
            <person name="Daligault H."/>
            <person name="Han C."/>
            <person name="Tapia R."/>
            <person name="Land M."/>
            <person name="Hauser L."/>
            <person name="Kyrpides N."/>
            <person name="Ivanova N."/>
            <person name="Pagani I."/>
            <person name="Turner P."/>
            <person name="Copley S."/>
            <person name="Woyke T."/>
        </authorList>
    </citation>
    <scope>NUCLEOTIDE SEQUENCE [LARGE SCALE GENOMIC DNA]</scope>
    <source>
        <strain evidence="1 2">L-1</strain>
    </source>
</reference>